<dbReference type="Pfam" id="PF03995">
    <property type="entry name" value="Inhibitor_I36"/>
    <property type="match status" value="1"/>
</dbReference>
<proteinExistence type="predicted"/>
<dbReference type="EMBL" id="QDGB01000352">
    <property type="protein sequence ID" value="RQX12213.1"/>
    <property type="molecule type" value="Genomic_DNA"/>
</dbReference>
<feature type="compositionally biased region" description="Low complexity" evidence="1">
    <location>
        <begin position="58"/>
        <end position="74"/>
    </location>
</feature>
<dbReference type="AlphaFoldDB" id="A0A3N9XXB7"/>
<dbReference type="Proteomes" id="UP000278981">
    <property type="component" value="Unassembled WGS sequence"/>
</dbReference>
<reference evidence="2 3" key="1">
    <citation type="submission" date="2018-04" db="EMBL/GenBank/DDBJ databases">
        <title>Micromonosporas from Atacama Desert.</title>
        <authorList>
            <person name="Carro L."/>
            <person name="Klenk H.-P."/>
            <person name="Goodfellow M."/>
        </authorList>
    </citation>
    <scope>NUCLEOTIDE SEQUENCE [LARGE SCALE GENOMIC DNA]</scope>
    <source>
        <strain evidence="2 3">LB19</strain>
    </source>
</reference>
<evidence type="ECO:0000256" key="1">
    <source>
        <dbReference type="SAM" id="MobiDB-lite"/>
    </source>
</evidence>
<protein>
    <recommendedName>
        <fullName evidence="4">Peptidase M23</fullName>
    </recommendedName>
</protein>
<comment type="caution">
    <text evidence="2">The sequence shown here is derived from an EMBL/GenBank/DDBJ whole genome shotgun (WGS) entry which is preliminary data.</text>
</comment>
<gene>
    <name evidence="2" type="ORF">DDE19_29015</name>
</gene>
<evidence type="ECO:0000313" key="2">
    <source>
        <dbReference type="EMBL" id="RQX12213.1"/>
    </source>
</evidence>
<evidence type="ECO:0008006" key="4">
    <source>
        <dbReference type="Google" id="ProtNLM"/>
    </source>
</evidence>
<sequence length="132" mass="14478">MVAATLLPAGPAQAIDDNCGEQNGHCIYWGQNYNGSHSNVVESVPNYPTSGSTPYTFRSSGSGQGQRIGNNNGSNRNYLQRCRIRLWYNPNYSGPNVVLAQYGDPGWQRRGSELGSLLNNIRSSDEEICYAD</sequence>
<organism evidence="2 3">
    <name type="scientific">Micromonospora ureilytica</name>
    <dbReference type="NCBI Taxonomy" id="709868"/>
    <lineage>
        <taxon>Bacteria</taxon>
        <taxon>Bacillati</taxon>
        <taxon>Actinomycetota</taxon>
        <taxon>Actinomycetes</taxon>
        <taxon>Micromonosporales</taxon>
        <taxon>Micromonosporaceae</taxon>
        <taxon>Micromonospora</taxon>
    </lineage>
</organism>
<feature type="region of interest" description="Disordered" evidence="1">
    <location>
        <begin position="55"/>
        <end position="74"/>
    </location>
</feature>
<name>A0A3N9XXB7_9ACTN</name>
<accession>A0A3N9XXB7</accession>
<evidence type="ECO:0000313" key="3">
    <source>
        <dbReference type="Proteomes" id="UP000278981"/>
    </source>
</evidence>